<evidence type="ECO:0000256" key="1">
    <source>
        <dbReference type="SAM" id="SignalP"/>
    </source>
</evidence>
<feature type="signal peptide" evidence="1">
    <location>
        <begin position="1"/>
        <end position="20"/>
    </location>
</feature>
<gene>
    <name evidence="2" type="ORF">SAMN02787073_4581</name>
</gene>
<feature type="chain" id="PRO_5012431927" description="Phosphate ABC transporter permease" evidence="1">
    <location>
        <begin position="21"/>
        <end position="165"/>
    </location>
</feature>
<sequence>MGYTKSFFLFLMLIGFTCLSAQKNTEKDIWSGTYALNTVYKGISTTVDTLVISRIEDAKSRENQAKEKSNAVRWSMISKRDGGKDKVNVEQFLFDAENDKDAYKEFGWTDLHKAGKMNCIDGGNFFICQTLPNTTVAFGIEENYLTKTGIFGIWLHYGIVELQKK</sequence>
<protein>
    <recommendedName>
        <fullName evidence="4">Phosphate ABC transporter permease</fullName>
    </recommendedName>
</protein>
<keyword evidence="1" id="KW-0732">Signal</keyword>
<name>A0A1M5L6V8_9FLAO</name>
<dbReference type="RefSeq" id="WP_073175415.1">
    <property type="nucleotide sequence ID" value="NZ_FQVE01000006.1"/>
</dbReference>
<accession>A0A1M5L6V8</accession>
<evidence type="ECO:0000313" key="2">
    <source>
        <dbReference type="EMBL" id="SHG60700.1"/>
    </source>
</evidence>
<evidence type="ECO:0000313" key="3">
    <source>
        <dbReference type="Proteomes" id="UP000184108"/>
    </source>
</evidence>
<evidence type="ECO:0008006" key="4">
    <source>
        <dbReference type="Google" id="ProtNLM"/>
    </source>
</evidence>
<dbReference type="EMBL" id="FQVE01000006">
    <property type="protein sequence ID" value="SHG60700.1"/>
    <property type="molecule type" value="Genomic_DNA"/>
</dbReference>
<dbReference type="Proteomes" id="UP000184108">
    <property type="component" value="Unassembled WGS sequence"/>
</dbReference>
<reference evidence="3" key="1">
    <citation type="submission" date="2016-11" db="EMBL/GenBank/DDBJ databases">
        <authorList>
            <person name="Varghese N."/>
            <person name="Submissions S."/>
        </authorList>
    </citation>
    <scope>NUCLEOTIDE SEQUENCE [LARGE SCALE GENOMIC DNA]</scope>
    <source>
        <strain evidence="3">YR203</strain>
    </source>
</reference>
<organism evidence="2 3">
    <name type="scientific">Chryseobacterium vrystaatense</name>
    <dbReference type="NCBI Taxonomy" id="307480"/>
    <lineage>
        <taxon>Bacteria</taxon>
        <taxon>Pseudomonadati</taxon>
        <taxon>Bacteroidota</taxon>
        <taxon>Flavobacteriia</taxon>
        <taxon>Flavobacteriales</taxon>
        <taxon>Weeksellaceae</taxon>
        <taxon>Chryseobacterium group</taxon>
        <taxon>Chryseobacterium</taxon>
    </lineage>
</organism>
<dbReference type="AlphaFoldDB" id="A0A1M5L6V8"/>
<proteinExistence type="predicted"/>